<gene>
    <name evidence="1" type="ORF">S58_34060</name>
</gene>
<sequence>MVRAPACHAGGRGFEPRLSRHFRWLSIQFDLSAPGSWAALRRLLIPIVSPCCTAYPVTMIIVCDQPLEKAADRAAWRNGWDRRGWLAQRTIEPLELVTATGLPAFTT</sequence>
<organism evidence="1 2">
    <name type="scientific">Bradyrhizobium oligotrophicum S58</name>
    <dbReference type="NCBI Taxonomy" id="1245469"/>
    <lineage>
        <taxon>Bacteria</taxon>
        <taxon>Pseudomonadati</taxon>
        <taxon>Pseudomonadota</taxon>
        <taxon>Alphaproteobacteria</taxon>
        <taxon>Hyphomicrobiales</taxon>
        <taxon>Nitrobacteraceae</taxon>
        <taxon>Bradyrhizobium</taxon>
    </lineage>
</organism>
<dbReference type="AntiFam" id="ANF00013">
    <property type="entry name" value="tRNA translation"/>
</dbReference>
<dbReference type="Proteomes" id="UP000011841">
    <property type="component" value="Chromosome"/>
</dbReference>
<name>M4Z7B3_9BRAD</name>
<proteinExistence type="predicted"/>
<evidence type="ECO:0000313" key="2">
    <source>
        <dbReference type="Proteomes" id="UP000011841"/>
    </source>
</evidence>
<dbReference type="KEGG" id="aol:S58_34060"/>
<evidence type="ECO:0000313" key="1">
    <source>
        <dbReference type="EMBL" id="BAM89399.1"/>
    </source>
</evidence>
<dbReference type="AlphaFoldDB" id="M4Z7B3"/>
<dbReference type="HOGENOM" id="CLU_2204972_0_0_5"/>
<protein>
    <submittedName>
        <fullName evidence="1">Putative membrane protein</fullName>
    </submittedName>
</protein>
<keyword evidence="2" id="KW-1185">Reference proteome</keyword>
<accession>M4Z7B3</accession>
<dbReference type="EMBL" id="AP012603">
    <property type="protein sequence ID" value="BAM89399.1"/>
    <property type="molecule type" value="Genomic_DNA"/>
</dbReference>
<reference evidence="1 2" key="1">
    <citation type="journal article" date="2013" name="Appl. Environ. Microbiol.">
        <title>Genome analysis suggests that the soil oligotrophic bacterium Agromonas oligotrophica (Bradyrhizobium oligotrophicum) is a nitrogen-fixing symbiont of Aeschynomene indica.</title>
        <authorList>
            <person name="Okubo T."/>
            <person name="Fukushima S."/>
            <person name="Itakura M."/>
            <person name="Oshima K."/>
            <person name="Longtonglang A."/>
            <person name="Teaumroong N."/>
            <person name="Mitsui H."/>
            <person name="Hattori M."/>
            <person name="Hattori R."/>
            <person name="Hattori T."/>
            <person name="Minamisawa K."/>
        </authorList>
    </citation>
    <scope>NUCLEOTIDE SEQUENCE [LARGE SCALE GENOMIC DNA]</scope>
    <source>
        <strain evidence="1 2">S58</strain>
    </source>
</reference>